<protein>
    <submittedName>
        <fullName evidence="1">Uncharacterized protein</fullName>
    </submittedName>
</protein>
<gene>
    <name evidence="1" type="ORF">A0H76_1352</name>
</gene>
<reference evidence="1 2" key="1">
    <citation type="journal article" date="2017" name="Environ. Microbiol.">
        <title>Decay of the glycolytic pathway and adaptation to intranuclear parasitism within Enterocytozoonidae microsporidia.</title>
        <authorList>
            <person name="Wiredu Boakye D."/>
            <person name="Jaroenlak P."/>
            <person name="Prachumwat A."/>
            <person name="Williams T.A."/>
            <person name="Bateman K.S."/>
            <person name="Itsathitphaisarn O."/>
            <person name="Sritunyalucksana K."/>
            <person name="Paszkiewicz K.H."/>
            <person name="Moore K.A."/>
            <person name="Stentiford G.D."/>
            <person name="Williams B.A."/>
        </authorList>
    </citation>
    <scope>NUCLEOTIDE SEQUENCE [LARGE SCALE GENOMIC DNA]</scope>
    <source>
        <strain evidence="2">canceri</strain>
    </source>
</reference>
<evidence type="ECO:0000313" key="2">
    <source>
        <dbReference type="Proteomes" id="UP000192501"/>
    </source>
</evidence>
<dbReference type="AlphaFoldDB" id="A0A1X0QH78"/>
<accession>A0A1X0QH78</accession>
<name>A0A1X0QH78_9MICR</name>
<dbReference type="VEuPathDB" id="MicrosporidiaDB:A0H76_1352"/>
<sequence length="70" mass="7788">MSVKYAVILSLDDPVSALIKTISFIMSFISLRTSRFNSFESFILCSTIFKTAATICLVKGNMPFESTQIL</sequence>
<proteinExistence type="predicted"/>
<dbReference type="EMBL" id="LTAI01000290">
    <property type="protein sequence ID" value="ORD99129.1"/>
    <property type="molecule type" value="Genomic_DNA"/>
</dbReference>
<dbReference type="Proteomes" id="UP000192501">
    <property type="component" value="Unassembled WGS sequence"/>
</dbReference>
<organism evidence="1 2">
    <name type="scientific">Hepatospora eriocheir</name>
    <dbReference type="NCBI Taxonomy" id="1081669"/>
    <lineage>
        <taxon>Eukaryota</taxon>
        <taxon>Fungi</taxon>
        <taxon>Fungi incertae sedis</taxon>
        <taxon>Microsporidia</taxon>
        <taxon>Hepatosporidae</taxon>
        <taxon>Hepatospora</taxon>
    </lineage>
</organism>
<comment type="caution">
    <text evidence="1">The sequence shown here is derived from an EMBL/GenBank/DDBJ whole genome shotgun (WGS) entry which is preliminary data.</text>
</comment>
<evidence type="ECO:0000313" key="1">
    <source>
        <dbReference type="EMBL" id="ORD99129.1"/>
    </source>
</evidence>